<sequence>MPSLALERVELGELRQDASTGCQLEAKGDKDEAATAARLNEAFLSACREPSFPSTTSPSSSPNLERQLRINRGFVERQRGVTFLHGAAPSRSQRRLPSSQPAASLTAFASANTCRFYSLELLQGKDSRMHLRTARVGARPAHKQGCQR</sequence>
<dbReference type="Proteomes" id="UP000296049">
    <property type="component" value="Unassembled WGS sequence"/>
</dbReference>
<dbReference type="AlphaFoldDB" id="R0L8W8"/>
<proteinExistence type="predicted"/>
<gene>
    <name evidence="1" type="ORF">Anapl_13356</name>
</gene>
<organism evidence="1 2">
    <name type="scientific">Anas platyrhynchos</name>
    <name type="common">Mallard</name>
    <name type="synonym">Anas boschas</name>
    <dbReference type="NCBI Taxonomy" id="8839"/>
    <lineage>
        <taxon>Eukaryota</taxon>
        <taxon>Metazoa</taxon>
        <taxon>Chordata</taxon>
        <taxon>Craniata</taxon>
        <taxon>Vertebrata</taxon>
        <taxon>Euteleostomi</taxon>
        <taxon>Archelosauria</taxon>
        <taxon>Archosauria</taxon>
        <taxon>Dinosauria</taxon>
        <taxon>Saurischia</taxon>
        <taxon>Theropoda</taxon>
        <taxon>Coelurosauria</taxon>
        <taxon>Aves</taxon>
        <taxon>Neognathae</taxon>
        <taxon>Galloanserae</taxon>
        <taxon>Anseriformes</taxon>
        <taxon>Anatidae</taxon>
        <taxon>Anatinae</taxon>
        <taxon>Anas</taxon>
    </lineage>
</organism>
<evidence type="ECO:0000313" key="1">
    <source>
        <dbReference type="EMBL" id="EOA96742.1"/>
    </source>
</evidence>
<dbReference type="EMBL" id="KB743889">
    <property type="protein sequence ID" value="EOA96742.1"/>
    <property type="molecule type" value="Genomic_DNA"/>
</dbReference>
<keyword evidence="2" id="KW-1185">Reference proteome</keyword>
<name>R0L8W8_ANAPL</name>
<evidence type="ECO:0000313" key="2">
    <source>
        <dbReference type="Proteomes" id="UP000296049"/>
    </source>
</evidence>
<protein>
    <submittedName>
        <fullName evidence="1">Uncharacterized protein</fullName>
    </submittedName>
</protein>
<accession>R0L8W8</accession>
<reference evidence="2" key="1">
    <citation type="journal article" date="2013" name="Nat. Genet.">
        <title>The duck genome and transcriptome provide insight into an avian influenza virus reservoir species.</title>
        <authorList>
            <person name="Huang Y."/>
            <person name="Li Y."/>
            <person name="Burt D.W."/>
            <person name="Chen H."/>
            <person name="Zhang Y."/>
            <person name="Qian W."/>
            <person name="Kim H."/>
            <person name="Gan S."/>
            <person name="Zhao Y."/>
            <person name="Li J."/>
            <person name="Yi K."/>
            <person name="Feng H."/>
            <person name="Zhu P."/>
            <person name="Li B."/>
            <person name="Liu Q."/>
            <person name="Fairley S."/>
            <person name="Magor K.E."/>
            <person name="Du Z."/>
            <person name="Hu X."/>
            <person name="Goodman L."/>
            <person name="Tafer H."/>
            <person name="Vignal A."/>
            <person name="Lee T."/>
            <person name="Kim K.W."/>
            <person name="Sheng Z."/>
            <person name="An Y."/>
            <person name="Searle S."/>
            <person name="Herrero J."/>
            <person name="Groenen M.A."/>
            <person name="Crooijmans R.P."/>
            <person name="Faraut T."/>
            <person name="Cai Q."/>
            <person name="Webster R.G."/>
            <person name="Aldridge J.R."/>
            <person name="Warren W.C."/>
            <person name="Bartschat S."/>
            <person name="Kehr S."/>
            <person name="Marz M."/>
            <person name="Stadler P.F."/>
            <person name="Smith J."/>
            <person name="Kraus R.H."/>
            <person name="Zhao Y."/>
            <person name="Ren L."/>
            <person name="Fei J."/>
            <person name="Morisson M."/>
            <person name="Kaiser P."/>
            <person name="Griffin D.K."/>
            <person name="Rao M."/>
            <person name="Pitel F."/>
            <person name="Wang J."/>
            <person name="Li N."/>
        </authorList>
    </citation>
    <scope>NUCLEOTIDE SEQUENCE [LARGE SCALE GENOMIC DNA]</scope>
</reference>